<gene>
    <name evidence="2" type="ORF">JF50_12600</name>
</gene>
<organism evidence="1">
    <name type="scientific">Pseudoalteromonas luteoviolacea</name>
    <dbReference type="NCBI Taxonomy" id="43657"/>
    <lineage>
        <taxon>Bacteria</taxon>
        <taxon>Pseudomonadati</taxon>
        <taxon>Pseudomonadota</taxon>
        <taxon>Gammaproteobacteria</taxon>
        <taxon>Alteromonadales</taxon>
        <taxon>Pseudoalteromonadaceae</taxon>
        <taxon>Pseudoalteromonas</taxon>
    </lineage>
</organism>
<sequence length="131" mass="14218">MAMQLRKTLKSFFKRGAKPTESQFAQWLDACLLQGEDGIEKRSTGLEITQNLKISGSLIVEGTLWLAEHTQTTSLKTKATQTNGVPSGAVFLYHGHSLPLGYGLCDGKDGRPLLNAPPGGAIQLHYIIKLP</sequence>
<dbReference type="RefSeq" id="WP_039609809.1">
    <property type="nucleotide sequence ID" value="NZ_JWIC01000006.1"/>
</dbReference>
<dbReference type="OrthoDB" id="6315383at2"/>
<dbReference type="EMBL" id="KF724687">
    <property type="protein sequence ID" value="AHX39719.1"/>
    <property type="molecule type" value="Genomic_DNA"/>
</dbReference>
<evidence type="ECO:0000313" key="3">
    <source>
        <dbReference type="Proteomes" id="UP000031327"/>
    </source>
</evidence>
<dbReference type="AlphaFoldDB" id="A0A023PYQ5"/>
<reference evidence="1" key="1">
    <citation type="journal article" date="2012" name="Sci. Rep.">
        <title>Recruitment in the sea: bacterial genes required for inducing larval settlement in a polychaete worm.</title>
        <authorList>
            <person name="Huang Y."/>
            <person name="Callahan S."/>
            <person name="Hadfield M.G."/>
        </authorList>
    </citation>
    <scope>NUCLEOTIDE SEQUENCE</scope>
    <source>
        <strain evidence="1">HI1</strain>
    </source>
</reference>
<reference evidence="1" key="2">
    <citation type="journal article" date="2014" name="Science">
        <title>Marine tubeworm metamorphosis induced by arrays of bacterial phage tail-like structures.</title>
        <authorList>
            <person name="Shikuma N.J."/>
            <person name="Pilhofer M."/>
            <person name="Weiss G.L."/>
            <person name="Hadfield M.G."/>
            <person name="Jensen G.J."/>
            <person name="Newman D.K."/>
        </authorList>
    </citation>
    <scope>NUCLEOTIDE SEQUENCE</scope>
    <source>
        <strain evidence="1">HI1</strain>
    </source>
</reference>
<evidence type="ECO:0000313" key="2">
    <source>
        <dbReference type="EMBL" id="KID56743.1"/>
    </source>
</evidence>
<accession>A0A023PYQ5</accession>
<dbReference type="Proteomes" id="UP000031327">
    <property type="component" value="Unassembled WGS sequence"/>
</dbReference>
<dbReference type="EMBL" id="JWIC01000006">
    <property type="protein sequence ID" value="KID56743.1"/>
    <property type="molecule type" value="Genomic_DNA"/>
</dbReference>
<reference evidence="2 3" key="3">
    <citation type="submission" date="2014-12" db="EMBL/GenBank/DDBJ databases">
        <title>Draft Genome Sequence of Pseudoalteromonas luteoviolacea HI1.</title>
        <authorList>
            <person name="Asahina A.Y."/>
            <person name="Hadfield M.G."/>
        </authorList>
    </citation>
    <scope>NUCLEOTIDE SEQUENCE [LARGE SCALE GENOMIC DNA]</scope>
    <source>
        <strain evidence="2 3">HI1</strain>
    </source>
</reference>
<name>A0A023PYQ5_9GAMM</name>
<protein>
    <submittedName>
        <fullName evidence="1">Uncharacterized protein</fullName>
    </submittedName>
</protein>
<proteinExistence type="predicted"/>
<evidence type="ECO:0000313" key="1">
    <source>
        <dbReference type="EMBL" id="AHX39719.1"/>
    </source>
</evidence>